<sequence>MLSERKPYKSDLDDETYLFILPYFLLAPEDAHQRVYPIREVLNAALWIGRTGSQWEYLPHDFPPYKIVHQQLMRWFERGCFENLVHDLHSLVREDALKEGVPTVAIVDSRTLQSTPESGGRAGYDGGKRRKGSKIHAAVDTMGNVMTLLVTPGNEQDREQVYDLCREVQQVTGDHIDVVIADQGYTGEQPQIDASLNDVELVVVKRPTGATGFVLLPLRWVVERTFAWTARFRRLSRDLERLQSSLLGFHWLAVSVTLLNKLKPILGSLA</sequence>
<evidence type="ECO:0000313" key="3">
    <source>
        <dbReference type="EMBL" id="AXG98552.1"/>
    </source>
</evidence>
<evidence type="ECO:0000313" key="6">
    <source>
        <dbReference type="EMBL" id="AXH01035.1"/>
    </source>
</evidence>
<proteinExistence type="predicted"/>
<dbReference type="EMBL" id="CP031158">
    <property type="protein sequence ID" value="AXG99047.1"/>
    <property type="molecule type" value="Genomic_DNA"/>
</dbReference>
<dbReference type="EMBL" id="CP031163">
    <property type="protein sequence ID" value="AXH01035.1"/>
    <property type="molecule type" value="Genomic_DNA"/>
</dbReference>
<dbReference type="Pfam" id="PF01609">
    <property type="entry name" value="DDE_Tnp_1"/>
    <property type="match status" value="1"/>
</dbReference>
<evidence type="ECO:0000259" key="1">
    <source>
        <dbReference type="Pfam" id="PF01609"/>
    </source>
</evidence>
<dbReference type="PANTHER" id="PTHR30007:SF0">
    <property type="entry name" value="TRANSPOSASE"/>
    <property type="match status" value="1"/>
</dbReference>
<dbReference type="EMBL" id="CP031158">
    <property type="protein sequence ID" value="AXG98552.1"/>
    <property type="molecule type" value="Genomic_DNA"/>
</dbReference>
<evidence type="ECO:0000259" key="2">
    <source>
        <dbReference type="Pfam" id="PF13340"/>
    </source>
</evidence>
<dbReference type="NCBIfam" id="NF033580">
    <property type="entry name" value="transpos_IS5_3"/>
    <property type="match status" value="1"/>
</dbReference>
<protein>
    <submittedName>
        <fullName evidence="3">IS5-like element ISDra5 family transposase</fullName>
    </submittedName>
</protein>
<dbReference type="AlphaFoldDB" id="A0A345IFT0"/>
<dbReference type="InterPro" id="IPR025161">
    <property type="entry name" value="IS402-like_dom"/>
</dbReference>
<name>A0A345IFT0_9DEIO</name>
<keyword evidence="6" id="KW-0614">Plasmid</keyword>
<geneLocation type="plasmid" evidence="7">
    <name>pdrdi</name>
</geneLocation>
<dbReference type="KEGG" id="dwu:DVJ83_06015"/>
<dbReference type="Pfam" id="PF13340">
    <property type="entry name" value="DUF4096"/>
    <property type="match status" value="1"/>
</dbReference>
<feature type="domain" description="Insertion element IS402-like" evidence="2">
    <location>
        <begin position="12"/>
        <end position="84"/>
    </location>
</feature>
<geneLocation type="plasmid" evidence="6">
    <name>pDrdI</name>
</geneLocation>
<dbReference type="GO" id="GO:0006313">
    <property type="term" value="P:DNA transposition"/>
    <property type="evidence" value="ECO:0007669"/>
    <property type="project" value="InterPro"/>
</dbReference>
<accession>A0A345IFT0</accession>
<evidence type="ECO:0000313" key="4">
    <source>
        <dbReference type="EMBL" id="AXG98792.1"/>
    </source>
</evidence>
<dbReference type="EMBL" id="CP031158">
    <property type="protein sequence ID" value="AXG98792.1"/>
    <property type="molecule type" value="Genomic_DNA"/>
</dbReference>
<dbReference type="GO" id="GO:0004803">
    <property type="term" value="F:transposase activity"/>
    <property type="evidence" value="ECO:0007669"/>
    <property type="project" value="InterPro"/>
</dbReference>
<evidence type="ECO:0000313" key="5">
    <source>
        <dbReference type="EMBL" id="AXG99047.1"/>
    </source>
</evidence>
<gene>
    <name evidence="3" type="ORF">DVJ83_04525</name>
    <name evidence="4" type="ORF">DVJ83_06015</name>
    <name evidence="5" type="ORF">DVJ83_07600</name>
    <name evidence="6" type="ORF">DVJ83_18265</name>
</gene>
<feature type="domain" description="Transposase IS4-like" evidence="1">
    <location>
        <begin position="101"/>
        <end position="255"/>
    </location>
</feature>
<dbReference type="KEGG" id="dwu:DVJ83_18265"/>
<dbReference type="Proteomes" id="UP000253744">
    <property type="component" value="Plasmid pDrdI"/>
</dbReference>
<organism evidence="3 7">
    <name type="scientific">Deinococcus wulumuqiensis</name>
    <dbReference type="NCBI Taxonomy" id="980427"/>
    <lineage>
        <taxon>Bacteria</taxon>
        <taxon>Thermotogati</taxon>
        <taxon>Deinococcota</taxon>
        <taxon>Deinococci</taxon>
        <taxon>Deinococcales</taxon>
        <taxon>Deinococcaceae</taxon>
        <taxon>Deinococcus</taxon>
    </lineage>
</organism>
<dbReference type="PANTHER" id="PTHR30007">
    <property type="entry name" value="PHP DOMAIN PROTEIN"/>
    <property type="match status" value="1"/>
</dbReference>
<dbReference type="InterPro" id="IPR002559">
    <property type="entry name" value="Transposase_11"/>
</dbReference>
<dbReference type="Proteomes" id="UP000253744">
    <property type="component" value="Chromosome"/>
</dbReference>
<dbReference type="RefSeq" id="WP_114671548.1">
    <property type="nucleotide sequence ID" value="NZ_CP031158.1"/>
</dbReference>
<evidence type="ECO:0000313" key="7">
    <source>
        <dbReference type="Proteomes" id="UP000253744"/>
    </source>
</evidence>
<reference evidence="3 7" key="1">
    <citation type="submission" date="2018-07" db="EMBL/GenBank/DDBJ databases">
        <title>Complete Genome and Methylome Analysis of Deinococcus wulumuqiensis NEB 479.</title>
        <authorList>
            <person name="Fomenkov A."/>
            <person name="Luyten Y."/>
            <person name="Vincze T."/>
            <person name="Anton B.P."/>
            <person name="Clark T."/>
            <person name="Roberts R.J."/>
            <person name="Morgan R.D."/>
        </authorList>
    </citation>
    <scope>NUCLEOTIDE SEQUENCE [LARGE SCALE GENOMIC DNA]</scope>
    <source>
        <strain evidence="3 7">NEB 479</strain>
        <plasmid evidence="6">pDrdI</plasmid>
        <plasmid evidence="7">Plasmid pdrdi</plasmid>
    </source>
</reference>
<dbReference type="GO" id="GO:0003677">
    <property type="term" value="F:DNA binding"/>
    <property type="evidence" value="ECO:0007669"/>
    <property type="project" value="InterPro"/>
</dbReference>
<dbReference type="KEGG" id="dwu:DVJ83_07600"/>
<dbReference type="KEGG" id="dwu:DVJ83_04525"/>